<keyword evidence="13" id="KW-0378">Hydrolase</keyword>
<keyword evidence="11" id="KW-0479">Metal-binding</keyword>
<evidence type="ECO:0000256" key="18">
    <source>
        <dbReference type="ARBA" id="ARBA00023237"/>
    </source>
</evidence>
<dbReference type="GO" id="GO:0009279">
    <property type="term" value="C:cell outer membrane"/>
    <property type="evidence" value="ECO:0007669"/>
    <property type="project" value="UniProtKB-SubCell"/>
</dbReference>
<sequence length="284" mass="33031">MIFNKKNYIKKLNILIVFLIPLLTSVSNAQKITRAQLSDSLQKLPNFSIHKDNYFITGVPTNTEINSSTADVKYQVSFKQMITRGKLPWETYLFFTYTQKAFWNIYEDSYPFRDINFNPTISLGKPLFNKNAELKGVASVSFEHESNGRDSIFSRSWNRITADFTTVIFKNTTANFELWLPFGYSSNQNLLEYTGLAEVNIEHEIKSNKLYANLMIRKGLNFEGKGTIRSRIYYNPFSSSTSNQYIMLEWYLGQAEGLLDYEKSSSMIRVGYVIKTNEFDFFRQ</sequence>
<comment type="cofactor">
    <cofactor evidence="3">
        <name>Ca(2+)</name>
        <dbReference type="ChEBI" id="CHEBI:29108"/>
    </cofactor>
</comment>
<proteinExistence type="inferred from homology"/>
<evidence type="ECO:0000256" key="8">
    <source>
        <dbReference type="ARBA" id="ARBA00013278"/>
    </source>
</evidence>
<dbReference type="PRINTS" id="PR01486">
    <property type="entry name" value="PHPHLIPASEA1"/>
</dbReference>
<keyword evidence="10" id="KW-0812">Transmembrane</keyword>
<name>A0A0F9QMG8_9ZZZZ</name>
<evidence type="ECO:0000256" key="19">
    <source>
        <dbReference type="ARBA" id="ARBA00032375"/>
    </source>
</evidence>
<dbReference type="SUPFAM" id="SSF56931">
    <property type="entry name" value="Outer membrane phospholipase A (OMPLA)"/>
    <property type="match status" value="1"/>
</dbReference>
<evidence type="ECO:0000256" key="2">
    <source>
        <dbReference type="ARBA" id="ARBA00001604"/>
    </source>
</evidence>
<evidence type="ECO:0000256" key="4">
    <source>
        <dbReference type="ARBA" id="ARBA00004571"/>
    </source>
</evidence>
<dbReference type="Pfam" id="PF02253">
    <property type="entry name" value="PLA1"/>
    <property type="match status" value="1"/>
</dbReference>
<evidence type="ECO:0000256" key="11">
    <source>
        <dbReference type="ARBA" id="ARBA00022723"/>
    </source>
</evidence>
<evidence type="ECO:0000256" key="6">
    <source>
        <dbReference type="ARBA" id="ARBA00011702"/>
    </source>
</evidence>
<evidence type="ECO:0000256" key="5">
    <source>
        <dbReference type="ARBA" id="ARBA00010525"/>
    </source>
</evidence>
<dbReference type="EMBL" id="LAZR01001845">
    <property type="protein sequence ID" value="KKN38212.1"/>
    <property type="molecule type" value="Genomic_DNA"/>
</dbReference>
<evidence type="ECO:0000313" key="20">
    <source>
        <dbReference type="EMBL" id="KKN38212.1"/>
    </source>
</evidence>
<keyword evidence="15" id="KW-0442">Lipid degradation</keyword>
<dbReference type="Gene3D" id="2.40.230.10">
    <property type="entry name" value="Phospholipase A1"/>
    <property type="match status" value="1"/>
</dbReference>
<dbReference type="PANTHER" id="PTHR40457">
    <property type="entry name" value="PHOSPHOLIPASE A1"/>
    <property type="match status" value="1"/>
</dbReference>
<evidence type="ECO:0000256" key="12">
    <source>
        <dbReference type="ARBA" id="ARBA00022729"/>
    </source>
</evidence>
<keyword evidence="16" id="KW-0443">Lipid metabolism</keyword>
<gene>
    <name evidence="20" type="ORF">LCGC14_0755830</name>
</gene>
<dbReference type="AlphaFoldDB" id="A0A0F9QMG8"/>
<keyword evidence="17" id="KW-0472">Membrane</keyword>
<keyword evidence="14" id="KW-0106">Calcium</keyword>
<dbReference type="EC" id="3.1.1.4" evidence="8"/>
<comment type="subunit">
    <text evidence="6">Homodimer; dimerization is reversible, and the dimeric form is the active one.</text>
</comment>
<dbReference type="GO" id="GO:0016042">
    <property type="term" value="P:lipid catabolic process"/>
    <property type="evidence" value="ECO:0007669"/>
    <property type="project" value="UniProtKB-KW"/>
</dbReference>
<dbReference type="InterPro" id="IPR003187">
    <property type="entry name" value="PLipase_A1"/>
</dbReference>
<evidence type="ECO:0000256" key="17">
    <source>
        <dbReference type="ARBA" id="ARBA00023136"/>
    </source>
</evidence>
<dbReference type="GO" id="GO:0008970">
    <property type="term" value="F:phospholipase A1 activity"/>
    <property type="evidence" value="ECO:0007669"/>
    <property type="project" value="UniProtKB-EC"/>
</dbReference>
<accession>A0A0F9QMG8</accession>
<comment type="subcellular location">
    <subcellularLocation>
        <location evidence="4">Cell outer membrane</location>
        <topology evidence="4">Multi-pass membrane protein</topology>
    </subcellularLocation>
</comment>
<dbReference type="InterPro" id="IPR036541">
    <property type="entry name" value="PLipase_A1_sf"/>
</dbReference>
<evidence type="ECO:0000256" key="7">
    <source>
        <dbReference type="ARBA" id="ARBA00013179"/>
    </source>
</evidence>
<organism evidence="20">
    <name type="scientific">marine sediment metagenome</name>
    <dbReference type="NCBI Taxonomy" id="412755"/>
    <lineage>
        <taxon>unclassified sequences</taxon>
        <taxon>metagenomes</taxon>
        <taxon>ecological metagenomes</taxon>
    </lineage>
</organism>
<protein>
    <recommendedName>
        <fullName evidence="19">Phosphatidylcholine 1-acylhydrolase</fullName>
        <ecNumber evidence="7">3.1.1.32</ecNumber>
        <ecNumber evidence="8">3.1.1.4</ecNumber>
    </recommendedName>
</protein>
<dbReference type="GO" id="GO:0004623">
    <property type="term" value="F:phospholipase A2 activity"/>
    <property type="evidence" value="ECO:0007669"/>
    <property type="project" value="UniProtKB-EC"/>
</dbReference>
<evidence type="ECO:0000256" key="1">
    <source>
        <dbReference type="ARBA" id="ARBA00000111"/>
    </source>
</evidence>
<keyword evidence="18" id="KW-0998">Cell outer membrane</keyword>
<keyword evidence="12" id="KW-0732">Signal</keyword>
<dbReference type="GO" id="GO:0046872">
    <property type="term" value="F:metal ion binding"/>
    <property type="evidence" value="ECO:0007669"/>
    <property type="project" value="UniProtKB-KW"/>
</dbReference>
<evidence type="ECO:0000256" key="10">
    <source>
        <dbReference type="ARBA" id="ARBA00022692"/>
    </source>
</evidence>
<dbReference type="EC" id="3.1.1.32" evidence="7"/>
<evidence type="ECO:0000256" key="14">
    <source>
        <dbReference type="ARBA" id="ARBA00022837"/>
    </source>
</evidence>
<evidence type="ECO:0000256" key="15">
    <source>
        <dbReference type="ARBA" id="ARBA00022963"/>
    </source>
</evidence>
<comment type="similarity">
    <text evidence="5">Belongs to the phospholipase A1 family.</text>
</comment>
<reference evidence="20" key="1">
    <citation type="journal article" date="2015" name="Nature">
        <title>Complex archaea that bridge the gap between prokaryotes and eukaryotes.</title>
        <authorList>
            <person name="Spang A."/>
            <person name="Saw J.H."/>
            <person name="Jorgensen S.L."/>
            <person name="Zaremba-Niedzwiedzka K."/>
            <person name="Martijn J."/>
            <person name="Lind A.E."/>
            <person name="van Eijk R."/>
            <person name="Schleper C."/>
            <person name="Guy L."/>
            <person name="Ettema T.J."/>
        </authorList>
    </citation>
    <scope>NUCLEOTIDE SEQUENCE</scope>
</reference>
<evidence type="ECO:0000256" key="16">
    <source>
        <dbReference type="ARBA" id="ARBA00023098"/>
    </source>
</evidence>
<evidence type="ECO:0000256" key="9">
    <source>
        <dbReference type="ARBA" id="ARBA00022452"/>
    </source>
</evidence>
<dbReference type="PANTHER" id="PTHR40457:SF1">
    <property type="entry name" value="PHOSPHOLIPASE A1"/>
    <property type="match status" value="1"/>
</dbReference>
<evidence type="ECO:0000256" key="3">
    <source>
        <dbReference type="ARBA" id="ARBA00001913"/>
    </source>
</evidence>
<comment type="caution">
    <text evidence="20">The sequence shown here is derived from an EMBL/GenBank/DDBJ whole genome shotgun (WGS) entry which is preliminary data.</text>
</comment>
<keyword evidence="9" id="KW-1134">Transmembrane beta strand</keyword>
<comment type="catalytic activity">
    <reaction evidence="2">
        <text>a 1,2-diacyl-sn-glycero-3-phosphocholine + H2O = a 1-acyl-sn-glycero-3-phosphocholine + a fatty acid + H(+)</text>
        <dbReference type="Rhea" id="RHEA:15801"/>
        <dbReference type="ChEBI" id="CHEBI:15377"/>
        <dbReference type="ChEBI" id="CHEBI:15378"/>
        <dbReference type="ChEBI" id="CHEBI:28868"/>
        <dbReference type="ChEBI" id="CHEBI:57643"/>
        <dbReference type="ChEBI" id="CHEBI:58168"/>
        <dbReference type="EC" id="3.1.1.4"/>
    </reaction>
</comment>
<comment type="catalytic activity">
    <reaction evidence="1">
        <text>a 1,2-diacyl-sn-glycero-3-phosphocholine + H2O = a 2-acyl-sn-glycero-3-phosphocholine + a fatty acid + H(+)</text>
        <dbReference type="Rhea" id="RHEA:18689"/>
        <dbReference type="ChEBI" id="CHEBI:15377"/>
        <dbReference type="ChEBI" id="CHEBI:15378"/>
        <dbReference type="ChEBI" id="CHEBI:28868"/>
        <dbReference type="ChEBI" id="CHEBI:57643"/>
        <dbReference type="ChEBI" id="CHEBI:57875"/>
        <dbReference type="EC" id="3.1.1.32"/>
    </reaction>
</comment>
<evidence type="ECO:0000256" key="13">
    <source>
        <dbReference type="ARBA" id="ARBA00022801"/>
    </source>
</evidence>